<evidence type="ECO:0000256" key="2">
    <source>
        <dbReference type="ARBA" id="ARBA00022475"/>
    </source>
</evidence>
<dbReference type="Proteomes" id="UP000263486">
    <property type="component" value="Unassembled WGS sequence"/>
</dbReference>
<dbReference type="PROSITE" id="PS50887">
    <property type="entry name" value="GGDEF"/>
    <property type="match status" value="1"/>
</dbReference>
<dbReference type="SUPFAM" id="SSF103190">
    <property type="entry name" value="Sensory domain-like"/>
    <property type="match status" value="1"/>
</dbReference>
<keyword evidence="3 6" id="KW-0812">Transmembrane</keyword>
<name>A0ABX9KIH7_9FUSO</name>
<evidence type="ECO:0000256" key="3">
    <source>
        <dbReference type="ARBA" id="ARBA00022692"/>
    </source>
</evidence>
<evidence type="ECO:0000256" key="6">
    <source>
        <dbReference type="SAM" id="Phobius"/>
    </source>
</evidence>
<keyword evidence="4 6" id="KW-1133">Transmembrane helix</keyword>
<comment type="caution">
    <text evidence="8">The sequence shown here is derived from an EMBL/GenBank/DDBJ whole genome shotgun (WGS) entry which is preliminary data.</text>
</comment>
<dbReference type="PANTHER" id="PTHR45138">
    <property type="entry name" value="REGULATORY COMPONENTS OF SENSORY TRANSDUCTION SYSTEM"/>
    <property type="match status" value="1"/>
</dbReference>
<evidence type="ECO:0000313" key="9">
    <source>
        <dbReference type="Proteomes" id="UP000263486"/>
    </source>
</evidence>
<comment type="subcellular location">
    <subcellularLocation>
        <location evidence="1">Cell membrane</location>
        <topology evidence="1">Multi-pass membrane protein</topology>
    </subcellularLocation>
</comment>
<protein>
    <submittedName>
        <fullName evidence="8">Diguanylate cyclase</fullName>
    </submittedName>
</protein>
<evidence type="ECO:0000259" key="7">
    <source>
        <dbReference type="PROSITE" id="PS50887"/>
    </source>
</evidence>
<evidence type="ECO:0000256" key="5">
    <source>
        <dbReference type="ARBA" id="ARBA00023136"/>
    </source>
</evidence>
<dbReference type="InterPro" id="IPR033479">
    <property type="entry name" value="dCache_1"/>
</dbReference>
<dbReference type="CDD" id="cd01949">
    <property type="entry name" value="GGDEF"/>
    <property type="match status" value="1"/>
</dbReference>
<gene>
    <name evidence="8" type="ORF">DYH56_04710</name>
</gene>
<keyword evidence="2" id="KW-1003">Cell membrane</keyword>
<dbReference type="NCBIfam" id="TIGR00254">
    <property type="entry name" value="GGDEF"/>
    <property type="match status" value="1"/>
</dbReference>
<evidence type="ECO:0000256" key="1">
    <source>
        <dbReference type="ARBA" id="ARBA00004651"/>
    </source>
</evidence>
<dbReference type="Pfam" id="PF02743">
    <property type="entry name" value="dCache_1"/>
    <property type="match status" value="1"/>
</dbReference>
<dbReference type="EMBL" id="QUAJ01000006">
    <property type="protein sequence ID" value="REI42027.1"/>
    <property type="molecule type" value="Genomic_DNA"/>
</dbReference>
<organism evidence="8 9">
    <name type="scientific">Psychrilyobacter piezotolerans</name>
    <dbReference type="NCBI Taxonomy" id="2293438"/>
    <lineage>
        <taxon>Bacteria</taxon>
        <taxon>Fusobacteriati</taxon>
        <taxon>Fusobacteriota</taxon>
        <taxon>Fusobacteriia</taxon>
        <taxon>Fusobacteriales</taxon>
        <taxon>Fusobacteriaceae</taxon>
        <taxon>Psychrilyobacter</taxon>
    </lineage>
</organism>
<feature type="transmembrane region" description="Helical" evidence="6">
    <location>
        <begin position="12"/>
        <end position="30"/>
    </location>
</feature>
<dbReference type="InterPro" id="IPR050469">
    <property type="entry name" value="Diguanylate_Cyclase"/>
</dbReference>
<dbReference type="SMART" id="SM00267">
    <property type="entry name" value="GGDEF"/>
    <property type="match status" value="1"/>
</dbReference>
<dbReference type="CDD" id="cd18773">
    <property type="entry name" value="PDC1_HK_sensor"/>
    <property type="match status" value="1"/>
</dbReference>
<sequence length="538" mass="62097">MNIKKKVIKISIISALIPIFFLGTYGYFLVKNKIDESEMEKIELMFHSQKSEFNLIFNKSKTLLNLAEILVSDYDELKGDKQNLNLMLGKVAADNTEIKNIFWGSDKGRIYTSNTNLPIDYDPRSRPWYIGSLRSKNNNLSTITYEFMDGKRGTTITKKVYSKDGIFKGVIGLDLNFCGLEKKLKEFALGKKVTIFIVDKFDSIVIDSEKNNENFLLIREYMENLFPVKFSKGNYYLRDVALSTDISRIKIDTPKGAVIFIKEYIPELELLMIGGVYEHELTETAHKIIISGLLFTLLGLTITSIIVNKFIKKLDSHIKIINTLIREISLGNYKNDEKKLLEFISEDSELNAIRKEVEVLQTNIEKRELNLKNSAITDCLTGVYNRKGLELCLSAAKKKYELFDDYNFSIIIFDIDDFKKINDTYGHIFGDKVLKLICKIFIENTDKNDQIYRYGGEEFIILVHNVNRKEAFRIGNRLRKIIEKYDFILTSNLEKLMKITVSGGIAEYERGLDIEQFIKKADVLLYQSKNSGKNKIIY</sequence>
<dbReference type="InterPro" id="IPR029151">
    <property type="entry name" value="Sensor-like_sf"/>
</dbReference>
<proteinExistence type="predicted"/>
<reference evidence="8 9" key="1">
    <citation type="submission" date="2018-08" db="EMBL/GenBank/DDBJ databases">
        <title>Draft genome sequence of Psychrilyobacter sp. strain SD5 isolated from Black Sea water.</title>
        <authorList>
            <person name="Yadav S."/>
            <person name="Villanueva L."/>
            <person name="Damste J.S.S."/>
        </authorList>
    </citation>
    <scope>NUCLEOTIDE SEQUENCE [LARGE SCALE GENOMIC DNA]</scope>
    <source>
        <strain evidence="8 9">SD5</strain>
    </source>
</reference>
<dbReference type="PANTHER" id="PTHR45138:SF6">
    <property type="entry name" value="DIGUANYLATE CYCLASE DGCN"/>
    <property type="match status" value="1"/>
</dbReference>
<dbReference type="Pfam" id="PF00990">
    <property type="entry name" value="GGDEF"/>
    <property type="match status" value="1"/>
</dbReference>
<dbReference type="InterPro" id="IPR000160">
    <property type="entry name" value="GGDEF_dom"/>
</dbReference>
<dbReference type="Gene3D" id="3.30.70.270">
    <property type="match status" value="1"/>
</dbReference>
<evidence type="ECO:0000256" key="4">
    <source>
        <dbReference type="ARBA" id="ARBA00022989"/>
    </source>
</evidence>
<dbReference type="SUPFAM" id="SSF55073">
    <property type="entry name" value="Nucleotide cyclase"/>
    <property type="match status" value="1"/>
</dbReference>
<evidence type="ECO:0000313" key="8">
    <source>
        <dbReference type="EMBL" id="REI42027.1"/>
    </source>
</evidence>
<keyword evidence="9" id="KW-1185">Reference proteome</keyword>
<feature type="domain" description="GGDEF" evidence="7">
    <location>
        <begin position="406"/>
        <end position="538"/>
    </location>
</feature>
<keyword evidence="5 6" id="KW-0472">Membrane</keyword>
<dbReference type="InterPro" id="IPR029787">
    <property type="entry name" value="Nucleotide_cyclase"/>
</dbReference>
<accession>A0ABX9KIH7</accession>
<dbReference type="RefSeq" id="WP_114641711.1">
    <property type="nucleotide sequence ID" value="NZ_JAACIO010000007.1"/>
</dbReference>
<dbReference type="InterPro" id="IPR043128">
    <property type="entry name" value="Rev_trsase/Diguanyl_cyclase"/>
</dbReference>
<dbReference type="Gene3D" id="3.30.450.20">
    <property type="entry name" value="PAS domain"/>
    <property type="match status" value="1"/>
</dbReference>